<name>A0A917CIF1_9BACL</name>
<evidence type="ECO:0000259" key="3">
    <source>
        <dbReference type="PROSITE" id="PS51272"/>
    </source>
</evidence>
<feature type="compositionally biased region" description="Low complexity" evidence="1">
    <location>
        <begin position="787"/>
        <end position="797"/>
    </location>
</feature>
<dbReference type="PROSITE" id="PS51272">
    <property type="entry name" value="SLH"/>
    <property type="match status" value="3"/>
</dbReference>
<organism evidence="4 5">
    <name type="scientific">Paenibacillus albidus</name>
    <dbReference type="NCBI Taxonomy" id="2041023"/>
    <lineage>
        <taxon>Bacteria</taxon>
        <taxon>Bacillati</taxon>
        <taxon>Bacillota</taxon>
        <taxon>Bacilli</taxon>
        <taxon>Bacillales</taxon>
        <taxon>Paenibacillaceae</taxon>
        <taxon>Paenibacillus</taxon>
    </lineage>
</organism>
<feature type="domain" description="SLH" evidence="3">
    <location>
        <begin position="912"/>
        <end position="970"/>
    </location>
</feature>
<feature type="compositionally biased region" description="Pro residues" evidence="1">
    <location>
        <begin position="773"/>
        <end position="785"/>
    </location>
</feature>
<dbReference type="Pfam" id="PF00395">
    <property type="entry name" value="SLH"/>
    <property type="match status" value="3"/>
</dbReference>
<dbReference type="InterPro" id="IPR051465">
    <property type="entry name" value="Cell_Envelope_Struct_Comp"/>
</dbReference>
<feature type="chain" id="PRO_5038984615" description="SLH domain-containing protein" evidence="2">
    <location>
        <begin position="25"/>
        <end position="1027"/>
    </location>
</feature>
<sequence>MTVLKKAGVLLLALLLLVPFGAWTQTTAGAETAVQDGTYSDIFYRYLKDNSTADSAAHVFLNVEHSGKLTVQGGQVIFEHEVAADNYALIPYIGFRKPGSAKAVINGSDVQGKEGYQPYSVDSGSGTAGNLKVALNIEDIRKPTDILMHVIIQDHPKYPGLNYDYWYNAQLWLDTSSLGTGPGEGEEPGGGGELPEVTLGQLQELITVSRSVYDNTAEGTDFGQYPAGSRAVLYDHITRAETIAGQSGPTEDVIKTAYDELSAGLAQYKASVYTADKAALKAIIMQTEQLLSGLKETGSAEGKAGYIFAPVSAGEYMKGVSSSLNGNILQTAKALLANDSALQSQVDASVKALTTRFNNNKDRYYVVTEPIAVHVVDTLEPTATFSVYAGDFGSTAVLLKNQWNEFNDKLHANLIFTNPQIREVVQSTPTFAGDFSTNRLDYSQEQYRAIALTQGSTETQKLYQVTIRNVMGTAAAGANWLGLSYVRYQAGAETRGVYISYNTGLLKALNAGVAEAAQFLSHTVAPKGAEQRYAVARAKVEQAVQAAEQTGSNLSATRPQIAAAAQGLQATLDELKQNVAYPVNVSVADGNKDAFSLAAGYFRNQALVATVAGDTYGLVRTNPIVEELQVRAGEEWLTAEYADETLGEPVRSFKVKSIDPAGLTSARVRIGGTLYAVRLNFGMADNSRLAEVLTGAQQYYDAAESGTEPGQYPAEAKAVLAQAIAQAHTAAADLAGSQMKSDTLLAALEDALARLKASVIPQPGTPVEEPGTGPDPGPGPDPGTGPNPGTVPDSGNGPDAGSGSGSGAGNSSPASPAATPSSGGAVPGVIVAGGGTTASEEPGPPDVGQISFSDIQGHWALEAIRQAASLGIAKGFEDGSFRPEAMVTRAEFAVFISRALKLNTDASAAIGFTDQQQIPGWAQDAVTELYGAGLLRGYADGSFQASGRITRAEIAVIAARAARLTLEGQQQPDFTDSNSIPVWARSELAAVVRAKLMQGKDGNRFDPLANATRAEVITLVIRLLELP</sequence>
<feature type="compositionally biased region" description="Low complexity" evidence="1">
    <location>
        <begin position="809"/>
        <end position="830"/>
    </location>
</feature>
<accession>A0A917CIF1</accession>
<dbReference type="PANTHER" id="PTHR43308">
    <property type="entry name" value="OUTER MEMBRANE PROTEIN ALPHA-RELATED"/>
    <property type="match status" value="1"/>
</dbReference>
<dbReference type="InterPro" id="IPR001119">
    <property type="entry name" value="SLH_dom"/>
</dbReference>
<reference evidence="4" key="1">
    <citation type="journal article" date="2014" name="Int. J. Syst. Evol. Microbiol.">
        <title>Complete genome sequence of Corynebacterium casei LMG S-19264T (=DSM 44701T), isolated from a smear-ripened cheese.</title>
        <authorList>
            <consortium name="US DOE Joint Genome Institute (JGI-PGF)"/>
            <person name="Walter F."/>
            <person name="Albersmeier A."/>
            <person name="Kalinowski J."/>
            <person name="Ruckert C."/>
        </authorList>
    </citation>
    <scope>NUCLEOTIDE SEQUENCE</scope>
    <source>
        <strain evidence="4">CGMCC 1.16134</strain>
    </source>
</reference>
<keyword evidence="2" id="KW-0732">Signal</keyword>
<evidence type="ECO:0000256" key="2">
    <source>
        <dbReference type="SAM" id="SignalP"/>
    </source>
</evidence>
<feature type="domain" description="SLH" evidence="3">
    <location>
        <begin position="847"/>
        <end position="910"/>
    </location>
</feature>
<dbReference type="SUPFAM" id="SSF158911">
    <property type="entry name" value="NEAT domain-like"/>
    <property type="match status" value="1"/>
</dbReference>
<gene>
    <name evidence="4" type="ORF">GCM10010912_37110</name>
</gene>
<feature type="domain" description="SLH" evidence="3">
    <location>
        <begin position="971"/>
        <end position="1027"/>
    </location>
</feature>
<dbReference type="Gene3D" id="2.60.40.1850">
    <property type="match status" value="1"/>
</dbReference>
<dbReference type="PANTHER" id="PTHR43308:SF5">
    <property type="entry name" value="S-LAYER PROTEIN _ PEPTIDOGLYCAN ENDO-BETA-N-ACETYLGLUCOSAMINIDASE"/>
    <property type="match status" value="1"/>
</dbReference>
<evidence type="ECO:0000313" key="5">
    <source>
        <dbReference type="Proteomes" id="UP000637643"/>
    </source>
</evidence>
<reference evidence="4" key="2">
    <citation type="submission" date="2020-09" db="EMBL/GenBank/DDBJ databases">
        <authorList>
            <person name="Sun Q."/>
            <person name="Zhou Y."/>
        </authorList>
    </citation>
    <scope>NUCLEOTIDE SEQUENCE</scope>
    <source>
        <strain evidence="4">CGMCC 1.16134</strain>
    </source>
</reference>
<feature type="signal peptide" evidence="2">
    <location>
        <begin position="1"/>
        <end position="24"/>
    </location>
</feature>
<protein>
    <recommendedName>
        <fullName evidence="3">SLH domain-containing protein</fullName>
    </recommendedName>
</protein>
<dbReference type="InterPro" id="IPR037250">
    <property type="entry name" value="NEAT_dom_sf"/>
</dbReference>
<evidence type="ECO:0000313" key="4">
    <source>
        <dbReference type="EMBL" id="GGF88446.1"/>
    </source>
</evidence>
<dbReference type="AlphaFoldDB" id="A0A917CIF1"/>
<comment type="caution">
    <text evidence="4">The sequence shown here is derived from an EMBL/GenBank/DDBJ whole genome shotgun (WGS) entry which is preliminary data.</text>
</comment>
<keyword evidence="5" id="KW-1185">Reference proteome</keyword>
<feature type="region of interest" description="Disordered" evidence="1">
    <location>
        <begin position="759"/>
        <end position="851"/>
    </location>
</feature>
<dbReference type="Gene3D" id="1.20.1270.90">
    <property type="entry name" value="AF1782-like"/>
    <property type="match status" value="3"/>
</dbReference>
<proteinExistence type="predicted"/>
<dbReference type="EMBL" id="BMKR01000015">
    <property type="protein sequence ID" value="GGF88446.1"/>
    <property type="molecule type" value="Genomic_DNA"/>
</dbReference>
<feature type="compositionally biased region" description="Gly residues" evidence="1">
    <location>
        <begin position="798"/>
        <end position="808"/>
    </location>
</feature>
<dbReference type="Proteomes" id="UP000637643">
    <property type="component" value="Unassembled WGS sequence"/>
</dbReference>
<dbReference type="RefSeq" id="WP_189027459.1">
    <property type="nucleotide sequence ID" value="NZ_BMKR01000015.1"/>
</dbReference>
<evidence type="ECO:0000256" key="1">
    <source>
        <dbReference type="SAM" id="MobiDB-lite"/>
    </source>
</evidence>